<evidence type="ECO:0000256" key="1">
    <source>
        <dbReference type="ARBA" id="ARBA00004370"/>
    </source>
</evidence>
<dbReference type="PROSITE" id="PS51779">
    <property type="entry name" value="POTRA"/>
    <property type="match status" value="3"/>
</dbReference>
<dbReference type="InterPro" id="IPR039910">
    <property type="entry name" value="D15-like"/>
</dbReference>
<dbReference type="RefSeq" id="WP_075427717.1">
    <property type="nucleotide sequence ID" value="NZ_CZVI01000008.1"/>
</dbReference>
<name>A0A0N7MU55_9BACT</name>
<keyword evidence="5" id="KW-0998">Cell outer membrane</keyword>
<accession>A0A0P1LRG3</accession>
<dbReference type="Proteomes" id="UP000182200">
    <property type="component" value="Unassembled WGS sequence"/>
</dbReference>
<reference evidence="7 10" key="1">
    <citation type="submission" date="2015-11" db="EMBL/GenBank/DDBJ databases">
        <authorList>
            <person name="Varghese N."/>
        </authorList>
    </citation>
    <scope>NUCLEOTIDE SEQUENCE [LARGE SCALE GENOMIC DNA]</scope>
    <source>
        <strain evidence="7 10">JGI-8</strain>
    </source>
</reference>
<evidence type="ECO:0000256" key="4">
    <source>
        <dbReference type="ARBA" id="ARBA00023136"/>
    </source>
</evidence>
<keyword evidence="3" id="KW-0732">Signal</keyword>
<gene>
    <name evidence="8" type="ORF">JGI4_01800</name>
    <name evidence="7" type="ORF">JGI8_00794</name>
</gene>
<dbReference type="OrthoDB" id="9811416at2"/>
<keyword evidence="10" id="KW-1185">Reference proteome</keyword>
<dbReference type="InterPro" id="IPR010827">
    <property type="entry name" value="BamA/TamA_POTRA"/>
</dbReference>
<evidence type="ECO:0000313" key="8">
    <source>
        <dbReference type="EMBL" id="CUU07367.1"/>
    </source>
</evidence>
<dbReference type="Gene3D" id="2.40.160.50">
    <property type="entry name" value="membrane protein fhac: a member of the omp85/tpsb transporter family"/>
    <property type="match status" value="1"/>
</dbReference>
<dbReference type="Pfam" id="PF07244">
    <property type="entry name" value="POTRA"/>
    <property type="match status" value="3"/>
</dbReference>
<feature type="domain" description="POTRA" evidence="6">
    <location>
        <begin position="21"/>
        <end position="96"/>
    </location>
</feature>
<evidence type="ECO:0000313" key="9">
    <source>
        <dbReference type="Proteomes" id="UP000182011"/>
    </source>
</evidence>
<dbReference type="InterPro" id="IPR034746">
    <property type="entry name" value="POTRA"/>
</dbReference>
<dbReference type="AlphaFoldDB" id="A0A0N7MU55"/>
<evidence type="ECO:0000313" key="7">
    <source>
        <dbReference type="EMBL" id="CUS84422.1"/>
    </source>
</evidence>
<reference evidence="8 9" key="2">
    <citation type="submission" date="2015-11" db="EMBL/GenBank/DDBJ databases">
        <authorList>
            <person name="Zhang Y."/>
            <person name="Guo Z."/>
        </authorList>
    </citation>
    <scope>NUCLEOTIDE SEQUENCE [LARGE SCALE GENOMIC DNA]</scope>
    <source>
        <strain evidence="8">JGI-4</strain>
    </source>
</reference>
<dbReference type="EMBL" id="FAOP01000006">
    <property type="protein sequence ID" value="CUU07367.1"/>
    <property type="molecule type" value="Genomic_DNA"/>
</dbReference>
<dbReference type="Pfam" id="PF01103">
    <property type="entry name" value="Omp85"/>
    <property type="match status" value="1"/>
</dbReference>
<accession>A0A0P1MAW3</accession>
<protein>
    <submittedName>
        <fullName evidence="8">Outer membrane protein insertion porin family</fullName>
    </submittedName>
</protein>
<feature type="domain" description="POTRA" evidence="6">
    <location>
        <begin position="180"/>
        <end position="252"/>
    </location>
</feature>
<evidence type="ECO:0000313" key="10">
    <source>
        <dbReference type="Proteomes" id="UP000182200"/>
    </source>
</evidence>
<accession>A0A0P1LTT9</accession>
<keyword evidence="4" id="KW-0472">Membrane</keyword>
<dbReference type="Proteomes" id="UP000182011">
    <property type="component" value="Unassembled WGS sequence"/>
</dbReference>
<feature type="domain" description="POTRA" evidence="6">
    <location>
        <begin position="99"/>
        <end position="177"/>
    </location>
</feature>
<dbReference type="STRING" id="1633631.GCA_001442925_01795"/>
<dbReference type="InterPro" id="IPR000184">
    <property type="entry name" value="Bac_surfAg_D15"/>
</dbReference>
<sequence>MSIRKTQFKIFIPLFIIPCFLFSQSVRVEIFGNRHLQESEIIKLIQNMLDDGVSDDKVESIKERILNFYIENGFYFAKIESLKFEKPKVKIYINEGEQAKFGEVKVLGNQVLSSEDIIKISGFKRGEIFLPHILKNKIDRILNAYANIGYPLAKVEIADLNFDDHGFADITLNINEGQLVKIEQIKIEGNKLTKEDFILREMKIKRGEVYREMKFEQIRKRLMKLGLFKSIDEPEIFISDTTSGILIKVEEGRMNLFDGVLGYVPSTGTSRGYFTGYINILLKNLFGTGRRFGARWNAETRETQEFEIHYFEPYILRSPVDAQVSFYQRKQDSVYVVREPKLNLSVELTSFEKVSEILKASFYISQRTIIPTATEYIGYQIFESTSLNMGLGISYDSRDDVDFPRSGVYFSSFYELGNKKILGPERLLTPEMRRKVSVNKFNLALDFYFNFEKILKSVLVPRFNAMVVVGDGIDESDGFRFGGMRSLRGYREREFLATRAIWTNFEDRFMLSDELWGFLFFDLGYIYRPVLLPRIRDSFEAIKYGYGFGMRLKTGIGKLSLIYALGKGDSFKTGKIHVGIESEF</sequence>
<proteinExistence type="predicted"/>
<evidence type="ECO:0000256" key="3">
    <source>
        <dbReference type="ARBA" id="ARBA00022729"/>
    </source>
</evidence>
<dbReference type="EMBL" id="CZVI01000008">
    <property type="protein sequence ID" value="CUS84422.1"/>
    <property type="molecule type" value="Genomic_DNA"/>
</dbReference>
<organism evidence="8 9">
    <name type="scientific">Candidatus Kryptonium thompsonii</name>
    <dbReference type="NCBI Taxonomy" id="1633631"/>
    <lineage>
        <taxon>Bacteria</taxon>
        <taxon>Pseudomonadati</taxon>
        <taxon>Candidatus Kryptoniota</taxon>
        <taxon>Candidatus Kryptonium</taxon>
    </lineage>
</organism>
<accession>A0A0N7MU55</accession>
<accession>A0A0P1LRH3</accession>
<accession>A0A0P1MVQ5</accession>
<keyword evidence="2" id="KW-0812">Transmembrane</keyword>
<accession>A0A0S4N7Z5</accession>
<evidence type="ECO:0000256" key="2">
    <source>
        <dbReference type="ARBA" id="ARBA00022692"/>
    </source>
</evidence>
<comment type="subcellular location">
    <subcellularLocation>
        <location evidence="1">Membrane</location>
    </subcellularLocation>
</comment>
<dbReference type="PANTHER" id="PTHR12815">
    <property type="entry name" value="SORTING AND ASSEMBLY MACHINERY SAMM50 PROTEIN FAMILY MEMBER"/>
    <property type="match status" value="1"/>
</dbReference>
<dbReference type="PANTHER" id="PTHR12815:SF47">
    <property type="entry name" value="TRANSLOCATION AND ASSEMBLY MODULE SUBUNIT TAMA"/>
    <property type="match status" value="1"/>
</dbReference>
<accession>A0A0P1MCA4</accession>
<evidence type="ECO:0000259" key="6">
    <source>
        <dbReference type="PROSITE" id="PS51779"/>
    </source>
</evidence>
<dbReference type="GO" id="GO:0019867">
    <property type="term" value="C:outer membrane"/>
    <property type="evidence" value="ECO:0007669"/>
    <property type="project" value="InterPro"/>
</dbReference>
<dbReference type="Gene3D" id="3.10.20.310">
    <property type="entry name" value="membrane protein fhac"/>
    <property type="match status" value="3"/>
</dbReference>
<evidence type="ECO:0000256" key="5">
    <source>
        <dbReference type="ARBA" id="ARBA00023237"/>
    </source>
</evidence>